<reference evidence="2 3" key="1">
    <citation type="submission" date="2018-10" db="EMBL/GenBank/DDBJ databases">
        <title>Natrarchaeobius chitinivorans gen. nov., sp. nov., and Natrarchaeobius haloalkaliphilus sp. nov., alkaliphilic, chitin-utilizing haloarchaea from hypersaline alkaline lakes.</title>
        <authorList>
            <person name="Sorokin D.Y."/>
            <person name="Elcheninov A.G."/>
            <person name="Kostrikina N.A."/>
            <person name="Bale N.J."/>
            <person name="Sinninghe Damste J.S."/>
            <person name="Khijniak T.V."/>
            <person name="Kublanov I.V."/>
            <person name="Toshchakov S.V."/>
        </authorList>
    </citation>
    <scope>NUCLEOTIDE SEQUENCE [LARGE SCALE GENOMIC DNA]</scope>
    <source>
        <strain evidence="2 3">AArcht4T</strain>
    </source>
</reference>
<accession>A0A3N6P3D6</accession>
<dbReference type="RefSeq" id="WP_124196781.1">
    <property type="nucleotide sequence ID" value="NZ_REGA01000017.1"/>
</dbReference>
<evidence type="ECO:0000256" key="1">
    <source>
        <dbReference type="SAM" id="MobiDB-lite"/>
    </source>
</evidence>
<dbReference type="EMBL" id="REGA01000017">
    <property type="protein sequence ID" value="RQG92209.1"/>
    <property type="molecule type" value="Genomic_DNA"/>
</dbReference>
<organism evidence="2 3">
    <name type="scientific">Natrarchaeobius chitinivorans</name>
    <dbReference type="NCBI Taxonomy" id="1679083"/>
    <lineage>
        <taxon>Archaea</taxon>
        <taxon>Methanobacteriati</taxon>
        <taxon>Methanobacteriota</taxon>
        <taxon>Stenosarchaea group</taxon>
        <taxon>Halobacteria</taxon>
        <taxon>Halobacteriales</taxon>
        <taxon>Natrialbaceae</taxon>
        <taxon>Natrarchaeobius</taxon>
    </lineage>
</organism>
<sequence>MTRDLPESLAETWTPLGTRVGESSVLVVSITAETTLYEPVEPLPLADAVTSDVPLRSLFAVDLSFSPSLSSVGVSPESVHSTAASRAKSQFVDLLEDDGVAVEGVRDDLEFEGPNGSQGTWFVLDVVYPVDPAVTVDGTECIRAEGHVAVWPAETTYGVAGGTLPLETVTLDGDSTEDQRPSTDSAAVDPERDREVVSTLVDGLE</sequence>
<dbReference type="Pfam" id="PF20127">
    <property type="entry name" value="DUF6517"/>
    <property type="match status" value="1"/>
</dbReference>
<keyword evidence="3" id="KW-1185">Reference proteome</keyword>
<protein>
    <submittedName>
        <fullName evidence="2">Uncharacterized protein</fullName>
    </submittedName>
</protein>
<evidence type="ECO:0000313" key="2">
    <source>
        <dbReference type="EMBL" id="RQG92209.1"/>
    </source>
</evidence>
<feature type="region of interest" description="Disordered" evidence="1">
    <location>
        <begin position="168"/>
        <end position="205"/>
    </location>
</feature>
<evidence type="ECO:0000313" key="3">
    <source>
        <dbReference type="Proteomes" id="UP000282323"/>
    </source>
</evidence>
<dbReference type="InterPro" id="IPR045396">
    <property type="entry name" value="DUF6517"/>
</dbReference>
<gene>
    <name evidence="2" type="ORF">EA473_16975</name>
</gene>
<dbReference type="AlphaFoldDB" id="A0A3N6P3D6"/>
<dbReference type="Proteomes" id="UP000282323">
    <property type="component" value="Unassembled WGS sequence"/>
</dbReference>
<proteinExistence type="predicted"/>
<comment type="caution">
    <text evidence="2">The sequence shown here is derived from an EMBL/GenBank/DDBJ whole genome shotgun (WGS) entry which is preliminary data.</text>
</comment>
<dbReference type="OrthoDB" id="169585at2157"/>
<name>A0A3N6P3D6_NATCH</name>